<evidence type="ECO:0000313" key="1">
    <source>
        <dbReference type="EMBL" id="JAI01053.1"/>
    </source>
</evidence>
<name>A0A0E9XE80_ANGAN</name>
<proteinExistence type="predicted"/>
<reference evidence="1" key="2">
    <citation type="journal article" date="2015" name="Fish Shellfish Immunol.">
        <title>Early steps in the European eel (Anguilla anguilla)-Vibrio vulnificus interaction in the gills: Role of the RtxA13 toxin.</title>
        <authorList>
            <person name="Callol A."/>
            <person name="Pajuelo D."/>
            <person name="Ebbesson L."/>
            <person name="Teles M."/>
            <person name="MacKenzie S."/>
            <person name="Amaro C."/>
        </authorList>
    </citation>
    <scope>NUCLEOTIDE SEQUENCE</scope>
</reference>
<organism evidence="1">
    <name type="scientific">Anguilla anguilla</name>
    <name type="common">European freshwater eel</name>
    <name type="synonym">Muraena anguilla</name>
    <dbReference type="NCBI Taxonomy" id="7936"/>
    <lineage>
        <taxon>Eukaryota</taxon>
        <taxon>Metazoa</taxon>
        <taxon>Chordata</taxon>
        <taxon>Craniata</taxon>
        <taxon>Vertebrata</taxon>
        <taxon>Euteleostomi</taxon>
        <taxon>Actinopterygii</taxon>
        <taxon>Neopterygii</taxon>
        <taxon>Teleostei</taxon>
        <taxon>Anguilliformes</taxon>
        <taxon>Anguillidae</taxon>
        <taxon>Anguilla</taxon>
    </lineage>
</organism>
<protein>
    <submittedName>
        <fullName evidence="1">Uncharacterized protein</fullName>
    </submittedName>
</protein>
<sequence length="51" mass="5852">MSRDGTAHRTPSHTFLTSRHTQTCFFEHIKLKAVNVRLPIITTFLVLRGSK</sequence>
<dbReference type="AlphaFoldDB" id="A0A0E9XE80"/>
<reference evidence="1" key="1">
    <citation type="submission" date="2014-11" db="EMBL/GenBank/DDBJ databases">
        <authorList>
            <person name="Amaro Gonzalez C."/>
        </authorList>
    </citation>
    <scope>NUCLEOTIDE SEQUENCE</scope>
</reference>
<dbReference type="EMBL" id="GBXM01007525">
    <property type="protein sequence ID" value="JAI01053.1"/>
    <property type="molecule type" value="Transcribed_RNA"/>
</dbReference>
<accession>A0A0E9XE80</accession>